<gene>
    <name evidence="1" type="ORF">EZJ55_20525</name>
</gene>
<name>A0A5J5LZJ7_MICAE</name>
<dbReference type="EMBL" id="SRLN01000012">
    <property type="protein sequence ID" value="KAB0242579.1"/>
    <property type="molecule type" value="Genomic_DNA"/>
</dbReference>
<evidence type="ECO:0000313" key="2">
    <source>
        <dbReference type="Proteomes" id="UP000325636"/>
    </source>
</evidence>
<evidence type="ECO:0000313" key="1">
    <source>
        <dbReference type="EMBL" id="KAB0242579.1"/>
    </source>
</evidence>
<comment type="caution">
    <text evidence="1">The sequence shown here is derived from an EMBL/GenBank/DDBJ whole genome shotgun (WGS) entry which is preliminary data.</text>
</comment>
<dbReference type="RefSeq" id="WP_150977990.1">
    <property type="nucleotide sequence ID" value="NZ_SRLN01000012.1"/>
</dbReference>
<proteinExistence type="predicted"/>
<dbReference type="Proteomes" id="UP000325636">
    <property type="component" value="Unassembled WGS sequence"/>
</dbReference>
<reference evidence="2" key="1">
    <citation type="submission" date="2019-04" db="EMBL/GenBank/DDBJ databases">
        <title>Microviridin 1777: A Toxic Chymotrypsin Inhibitor Discovered by a Metabologenomic Approach.</title>
        <authorList>
            <person name="Sieber S."/>
            <person name="Grendelmeier S.M."/>
            <person name="Harris L.A."/>
            <person name="Mitchell D.A."/>
            <person name="Gademann K."/>
        </authorList>
    </citation>
    <scope>NUCLEOTIDE SEQUENCE [LARGE SCALE GENOMIC DNA]</scope>
    <source>
        <strain evidence="2">EAWAG127a</strain>
    </source>
</reference>
<protein>
    <submittedName>
        <fullName evidence="1">Uncharacterized protein</fullName>
    </submittedName>
</protein>
<sequence>MKLPNSQNLLIASLLGLSTLFAGSYPLVKAQSEPKLGCQATVNKVLEEIRSKGVRRVKFSIYKGTANSYRTGNPTNRTDVLNIALSSVDWSVTTRSDPKIESIIINIMESKILMKSWTDKIVANCGNTAIVSFGVYPSDWGEDYYIQSDGTTKLNKCVKPENAPSPLPWGVSVCL</sequence>
<dbReference type="AlphaFoldDB" id="A0A5J5LZJ7"/>
<organism evidence="1 2">
    <name type="scientific">Microcystis aeruginosa EAWAG127a</name>
    <dbReference type="NCBI Taxonomy" id="2529855"/>
    <lineage>
        <taxon>Bacteria</taxon>
        <taxon>Bacillati</taxon>
        <taxon>Cyanobacteriota</taxon>
        <taxon>Cyanophyceae</taxon>
        <taxon>Oscillatoriophycideae</taxon>
        <taxon>Chroococcales</taxon>
        <taxon>Microcystaceae</taxon>
        <taxon>Microcystis</taxon>
    </lineage>
</organism>
<accession>A0A5J5LZJ7</accession>